<dbReference type="SUPFAM" id="SSF111369">
    <property type="entry name" value="HlyD-like secretion proteins"/>
    <property type="match status" value="1"/>
</dbReference>
<evidence type="ECO:0000256" key="2">
    <source>
        <dbReference type="ARBA" id="ARBA00022448"/>
    </source>
</evidence>
<dbReference type="Pfam" id="PF25973">
    <property type="entry name" value="BSH_CzcB"/>
    <property type="match status" value="1"/>
</dbReference>
<dbReference type="GO" id="GO:0030288">
    <property type="term" value="C:outer membrane-bounded periplasmic space"/>
    <property type="evidence" value="ECO:0007669"/>
    <property type="project" value="TreeGrafter"/>
</dbReference>
<keyword evidence="6" id="KW-1185">Reference proteome</keyword>
<accession>A0A160N3H5</accession>
<dbReference type="RefSeq" id="WP_083966209.1">
    <property type="nucleotide sequence ID" value="NZ_CP014841.1"/>
</dbReference>
<dbReference type="GO" id="GO:0022857">
    <property type="term" value="F:transmembrane transporter activity"/>
    <property type="evidence" value="ECO:0007669"/>
    <property type="project" value="InterPro"/>
</dbReference>
<dbReference type="GO" id="GO:0016020">
    <property type="term" value="C:membrane"/>
    <property type="evidence" value="ECO:0007669"/>
    <property type="project" value="InterPro"/>
</dbReference>
<dbReference type="Gene3D" id="2.40.420.20">
    <property type="match status" value="1"/>
</dbReference>
<dbReference type="PATRIC" id="fig|445710.3.peg.2568"/>
<dbReference type="KEGG" id="dtx:ATSB10_25740"/>
<dbReference type="OrthoDB" id="9806939at2"/>
<evidence type="ECO:0000313" key="6">
    <source>
        <dbReference type="Proteomes" id="UP000077255"/>
    </source>
</evidence>
<feature type="chain" id="PRO_5007817655" description="CzcB-like barrel-sandwich hybrid domain-containing protein" evidence="3">
    <location>
        <begin position="23"/>
        <end position="351"/>
    </location>
</feature>
<dbReference type="Gene3D" id="1.10.287.470">
    <property type="entry name" value="Helix hairpin bin"/>
    <property type="match status" value="1"/>
</dbReference>
<reference evidence="5 6" key="1">
    <citation type="submission" date="2016-02" db="EMBL/GenBank/DDBJ databases">
        <title>Complete genome sequencing and analysis of ATSB10, Dyella thiooxydans isolated from rhizosphere soil of sunflower (Helianthus annuus L.).</title>
        <authorList>
            <person name="Lee Y."/>
            <person name="Hwangbo K."/>
            <person name="Chung H."/>
            <person name="Yoo J."/>
            <person name="Kim K.Y."/>
            <person name="Sa T.M."/>
            <person name="Um Y."/>
            <person name="Madhaiyan M."/>
        </authorList>
    </citation>
    <scope>NUCLEOTIDE SEQUENCE [LARGE SCALE GENOMIC DNA]</scope>
    <source>
        <strain evidence="5 6">ATSB10</strain>
    </source>
</reference>
<dbReference type="Gene3D" id="2.40.30.170">
    <property type="match status" value="1"/>
</dbReference>
<protein>
    <recommendedName>
        <fullName evidence="4">CzcB-like barrel-sandwich hybrid domain-containing protein</fullName>
    </recommendedName>
</protein>
<evidence type="ECO:0000313" key="5">
    <source>
        <dbReference type="EMBL" id="AND70028.1"/>
    </source>
</evidence>
<sequence>MSRRLLPLLILLSVLASAPATAAEAVKTLTPAQKQALDIRTGTAQPAAHVPLDGLPARVSVPLTGSAVVTAPYEGVVVELLAREGQAVKQGQPLARIRSREAMTLGADLAAAQGEFRVASAQAERDRQLLAEGIIPAARAQADEARRAAAAARLHELQAARAMAPAGAVPGTYELRAPIAGRVLERSLQLGEPVAMFAKAYVLAAGSQVMLEMQVPSRDTGTLRLGLTVQVAGGAEGRVSEIGGAVDPASQTVRVRAEVDGGRLLVGQQIRATLLLPAPAGAVRVPSEAVVERQGQAWVYVARGGGYVAVPVQRLAQTTGGESVVLGPVAAGSELVVRGAARLDAMPAGGQ</sequence>
<feature type="domain" description="CzcB-like barrel-sandwich hybrid" evidence="4">
    <location>
        <begin position="67"/>
        <end position="204"/>
    </location>
</feature>
<dbReference type="GO" id="GO:0046914">
    <property type="term" value="F:transition metal ion binding"/>
    <property type="evidence" value="ECO:0007669"/>
    <property type="project" value="TreeGrafter"/>
</dbReference>
<dbReference type="InterPro" id="IPR006143">
    <property type="entry name" value="RND_pump_MFP"/>
</dbReference>
<dbReference type="PANTHER" id="PTHR30097:SF4">
    <property type="entry name" value="SLR6042 PROTEIN"/>
    <property type="match status" value="1"/>
</dbReference>
<evidence type="ECO:0000256" key="3">
    <source>
        <dbReference type="SAM" id="SignalP"/>
    </source>
</evidence>
<name>A0A160N3H5_9GAMM</name>
<dbReference type="InterPro" id="IPR058647">
    <property type="entry name" value="BSH_CzcB-like"/>
</dbReference>
<dbReference type="Proteomes" id="UP000077255">
    <property type="component" value="Chromosome"/>
</dbReference>
<dbReference type="Gene3D" id="2.40.50.100">
    <property type="match status" value="1"/>
</dbReference>
<evidence type="ECO:0000259" key="4">
    <source>
        <dbReference type="Pfam" id="PF25973"/>
    </source>
</evidence>
<dbReference type="NCBIfam" id="TIGR01730">
    <property type="entry name" value="RND_mfp"/>
    <property type="match status" value="1"/>
</dbReference>
<proteinExistence type="inferred from homology"/>
<dbReference type="STRING" id="445710.ATSB10_25740"/>
<dbReference type="PANTHER" id="PTHR30097">
    <property type="entry name" value="CATION EFFLUX SYSTEM PROTEIN CUSB"/>
    <property type="match status" value="1"/>
</dbReference>
<comment type="similarity">
    <text evidence="1">Belongs to the membrane fusion protein (MFP) (TC 8.A.1) family.</text>
</comment>
<organism evidence="5 6">
    <name type="scientific">Dyella thiooxydans</name>
    <dbReference type="NCBI Taxonomy" id="445710"/>
    <lineage>
        <taxon>Bacteria</taxon>
        <taxon>Pseudomonadati</taxon>
        <taxon>Pseudomonadota</taxon>
        <taxon>Gammaproteobacteria</taxon>
        <taxon>Lysobacterales</taxon>
        <taxon>Rhodanobacteraceae</taxon>
        <taxon>Dyella</taxon>
    </lineage>
</organism>
<keyword evidence="3" id="KW-0732">Signal</keyword>
<keyword evidence="2" id="KW-0813">Transport</keyword>
<dbReference type="GO" id="GO:0060003">
    <property type="term" value="P:copper ion export"/>
    <property type="evidence" value="ECO:0007669"/>
    <property type="project" value="TreeGrafter"/>
</dbReference>
<evidence type="ECO:0000256" key="1">
    <source>
        <dbReference type="ARBA" id="ARBA00009477"/>
    </source>
</evidence>
<dbReference type="InterPro" id="IPR051909">
    <property type="entry name" value="MFP_Cation_Efflux"/>
</dbReference>
<dbReference type="GO" id="GO:0015679">
    <property type="term" value="P:plasma membrane copper ion transport"/>
    <property type="evidence" value="ECO:0007669"/>
    <property type="project" value="TreeGrafter"/>
</dbReference>
<dbReference type="AlphaFoldDB" id="A0A160N3H5"/>
<gene>
    <name evidence="5" type="ORF">ATSB10_25740</name>
</gene>
<dbReference type="EMBL" id="CP014841">
    <property type="protein sequence ID" value="AND70028.1"/>
    <property type="molecule type" value="Genomic_DNA"/>
</dbReference>
<feature type="signal peptide" evidence="3">
    <location>
        <begin position="1"/>
        <end position="22"/>
    </location>
</feature>